<keyword evidence="2" id="KW-1185">Reference proteome</keyword>
<proteinExistence type="predicted"/>
<name>A0A1M6CND5_9BACT</name>
<evidence type="ECO:0000313" key="1">
    <source>
        <dbReference type="EMBL" id="SHI62542.1"/>
    </source>
</evidence>
<organism evidence="1 2">
    <name type="scientific">Rubritalea squalenifaciens DSM 18772</name>
    <dbReference type="NCBI Taxonomy" id="1123071"/>
    <lineage>
        <taxon>Bacteria</taxon>
        <taxon>Pseudomonadati</taxon>
        <taxon>Verrucomicrobiota</taxon>
        <taxon>Verrucomicrobiia</taxon>
        <taxon>Verrucomicrobiales</taxon>
        <taxon>Rubritaleaceae</taxon>
        <taxon>Rubritalea</taxon>
    </lineage>
</organism>
<evidence type="ECO:0000313" key="2">
    <source>
        <dbReference type="Proteomes" id="UP000184510"/>
    </source>
</evidence>
<dbReference type="InParanoid" id="A0A1M6CND5"/>
<dbReference type="EMBL" id="FQYR01000002">
    <property type="protein sequence ID" value="SHI62542.1"/>
    <property type="molecule type" value="Genomic_DNA"/>
</dbReference>
<dbReference type="Proteomes" id="UP000184510">
    <property type="component" value="Unassembled WGS sequence"/>
</dbReference>
<sequence>MAVIAKVIYISNNTDVEIAAGVDPGFLKSEMGVFYADKSLITDGSIHWSDKVNPFKMQKRTISVFVDGEATHVLVVTENGDAQSKRMVIYKKAGNSEWEVVAAPMEHS</sequence>
<reference evidence="1 2" key="1">
    <citation type="submission" date="2016-11" db="EMBL/GenBank/DDBJ databases">
        <authorList>
            <person name="Jaros S."/>
            <person name="Januszkiewicz K."/>
            <person name="Wedrychowicz H."/>
        </authorList>
    </citation>
    <scope>NUCLEOTIDE SEQUENCE [LARGE SCALE GENOMIC DNA]</scope>
    <source>
        <strain evidence="1 2">DSM 18772</strain>
    </source>
</reference>
<gene>
    <name evidence="1" type="ORF">SAMN02745181_0525</name>
</gene>
<dbReference type="AlphaFoldDB" id="A0A1M6CND5"/>
<protein>
    <submittedName>
        <fullName evidence="1">Uncharacterized protein</fullName>
    </submittedName>
</protein>
<accession>A0A1M6CND5</accession>